<keyword evidence="2" id="KW-0479">Metal-binding</keyword>
<dbReference type="PROSITE" id="PS51891">
    <property type="entry name" value="CENP_V_GFA"/>
    <property type="match status" value="1"/>
</dbReference>
<dbReference type="Gene3D" id="3.90.1590.10">
    <property type="entry name" value="glutathione-dependent formaldehyde- activating enzyme (gfa)"/>
    <property type="match status" value="1"/>
</dbReference>
<keyword evidence="3" id="KW-0862">Zinc</keyword>
<comment type="similarity">
    <text evidence="1">Belongs to the Gfa family.</text>
</comment>
<evidence type="ECO:0000256" key="2">
    <source>
        <dbReference type="ARBA" id="ARBA00022723"/>
    </source>
</evidence>
<evidence type="ECO:0000313" key="6">
    <source>
        <dbReference type="EMBL" id="QEC47922.1"/>
    </source>
</evidence>
<evidence type="ECO:0000259" key="5">
    <source>
        <dbReference type="PROSITE" id="PS51891"/>
    </source>
</evidence>
<evidence type="ECO:0000256" key="4">
    <source>
        <dbReference type="ARBA" id="ARBA00023239"/>
    </source>
</evidence>
<dbReference type="GO" id="GO:0016846">
    <property type="term" value="F:carbon-sulfur lyase activity"/>
    <property type="evidence" value="ECO:0007669"/>
    <property type="project" value="InterPro"/>
</dbReference>
<name>A0A5B8U5J8_9ACTN</name>
<organism evidence="6 7">
    <name type="scientific">Baekduia soli</name>
    <dbReference type="NCBI Taxonomy" id="496014"/>
    <lineage>
        <taxon>Bacteria</taxon>
        <taxon>Bacillati</taxon>
        <taxon>Actinomycetota</taxon>
        <taxon>Thermoleophilia</taxon>
        <taxon>Solirubrobacterales</taxon>
        <taxon>Baekduiaceae</taxon>
        <taxon>Baekduia</taxon>
    </lineage>
</organism>
<dbReference type="PANTHER" id="PTHR33337:SF40">
    <property type="entry name" value="CENP-V_GFA DOMAIN-CONTAINING PROTEIN-RELATED"/>
    <property type="match status" value="1"/>
</dbReference>
<reference evidence="6 7" key="1">
    <citation type="journal article" date="2018" name="J. Microbiol.">
        <title>Baekduia soli gen. nov., sp. nov., a novel bacterium isolated from the soil of Baekdu Mountain and proposal of a novel family name, Baekduiaceae fam. nov.</title>
        <authorList>
            <person name="An D.S."/>
            <person name="Siddiqi M.Z."/>
            <person name="Kim K.H."/>
            <person name="Yu H.S."/>
            <person name="Im W.T."/>
        </authorList>
    </citation>
    <scope>NUCLEOTIDE SEQUENCE [LARGE SCALE GENOMIC DNA]</scope>
    <source>
        <strain evidence="6 7">BR7-21</strain>
    </source>
</reference>
<dbReference type="Pfam" id="PF04828">
    <property type="entry name" value="GFA"/>
    <property type="match status" value="1"/>
</dbReference>
<dbReference type="SUPFAM" id="SSF51316">
    <property type="entry name" value="Mss4-like"/>
    <property type="match status" value="1"/>
</dbReference>
<evidence type="ECO:0000313" key="7">
    <source>
        <dbReference type="Proteomes" id="UP000321805"/>
    </source>
</evidence>
<proteinExistence type="inferred from homology"/>
<dbReference type="PANTHER" id="PTHR33337">
    <property type="entry name" value="GFA DOMAIN-CONTAINING PROTEIN"/>
    <property type="match status" value="1"/>
</dbReference>
<dbReference type="RefSeq" id="WP_146918923.1">
    <property type="nucleotide sequence ID" value="NZ_CP042430.1"/>
</dbReference>
<evidence type="ECO:0000256" key="1">
    <source>
        <dbReference type="ARBA" id="ARBA00005495"/>
    </source>
</evidence>
<accession>A0A5B8U5J8</accession>
<protein>
    <submittedName>
        <fullName evidence="6">GFA family protein</fullName>
    </submittedName>
</protein>
<feature type="domain" description="CENP-V/GFA" evidence="5">
    <location>
        <begin position="8"/>
        <end position="119"/>
    </location>
</feature>
<dbReference type="AlphaFoldDB" id="A0A5B8U5J8"/>
<evidence type="ECO:0000256" key="3">
    <source>
        <dbReference type="ARBA" id="ARBA00022833"/>
    </source>
</evidence>
<dbReference type="Proteomes" id="UP000321805">
    <property type="component" value="Chromosome"/>
</dbReference>
<dbReference type="GO" id="GO:0046872">
    <property type="term" value="F:metal ion binding"/>
    <property type="evidence" value="ECO:0007669"/>
    <property type="project" value="UniProtKB-KW"/>
</dbReference>
<dbReference type="KEGG" id="bsol:FSW04_10305"/>
<dbReference type="InterPro" id="IPR011057">
    <property type="entry name" value="Mss4-like_sf"/>
</dbReference>
<dbReference type="OrthoDB" id="9786619at2"/>
<dbReference type="EMBL" id="CP042430">
    <property type="protein sequence ID" value="QEC47922.1"/>
    <property type="molecule type" value="Genomic_DNA"/>
</dbReference>
<gene>
    <name evidence="6" type="ORF">FSW04_10305</name>
</gene>
<sequence>MDTQPETLTGRCMCGAVTYSVTAEASQAVICHCVDCQRQTGTAFTAVVSVPADALEMEGDTMATYATTGTDHGQPTRRTFCSACGSPLVTHGAYPGLAFLKVGTLDDQSWIDVGVEIWCSSKPAWSPPFSGTQTAERDAAL</sequence>
<keyword evidence="7" id="KW-1185">Reference proteome</keyword>
<dbReference type="InterPro" id="IPR006913">
    <property type="entry name" value="CENP-V/GFA"/>
</dbReference>
<keyword evidence="4" id="KW-0456">Lyase</keyword>